<dbReference type="RefSeq" id="WP_220620454.1">
    <property type="nucleotide sequence ID" value="NZ_RKLR01000016.1"/>
</dbReference>
<comment type="caution">
    <text evidence="1">The sequence shown here is derived from an EMBL/GenBank/DDBJ whole genome shotgun (WGS) entry which is preliminary data.</text>
</comment>
<evidence type="ECO:0000313" key="2">
    <source>
        <dbReference type="Proteomes" id="UP001430377"/>
    </source>
</evidence>
<proteinExistence type="predicted"/>
<gene>
    <name evidence="1" type="ORF">EGH21_21430</name>
</gene>
<keyword evidence="2" id="KW-1185">Reference proteome</keyword>
<name>A0AAW4PYM1_9EURY</name>
<sequence length="101" mass="10824">MKRGGPATLGDFGAGGRQSDTLIDREAAATAAATGQWAYHVHTSTTIAWEIPGTAATLLLKRDDEVWRLQRAGRPLGTRSTLDAGIAFAEQYMRQRPAGGR</sequence>
<dbReference type="Proteomes" id="UP001430377">
    <property type="component" value="Unassembled WGS sequence"/>
</dbReference>
<evidence type="ECO:0000313" key="1">
    <source>
        <dbReference type="EMBL" id="MBX0325590.1"/>
    </source>
</evidence>
<organism evidence="1 2">
    <name type="scientific">Haloarcula rubra</name>
    <dbReference type="NCBI Taxonomy" id="2487747"/>
    <lineage>
        <taxon>Archaea</taxon>
        <taxon>Methanobacteriati</taxon>
        <taxon>Methanobacteriota</taxon>
        <taxon>Stenosarchaea group</taxon>
        <taxon>Halobacteria</taxon>
        <taxon>Halobacteriales</taxon>
        <taxon>Haloarculaceae</taxon>
        <taxon>Haloarcula</taxon>
    </lineage>
</organism>
<dbReference type="AlphaFoldDB" id="A0AAW4PYM1"/>
<dbReference type="EMBL" id="RKLR01000016">
    <property type="protein sequence ID" value="MBX0325590.1"/>
    <property type="molecule type" value="Genomic_DNA"/>
</dbReference>
<accession>A0AAW4PYM1</accession>
<reference evidence="1 2" key="1">
    <citation type="submission" date="2021-06" db="EMBL/GenBank/DDBJ databases">
        <title>Halomicroarcula sp. a new haloarchaeum isolated from saline soil.</title>
        <authorList>
            <person name="Duran-Viseras A."/>
            <person name="Sanchez-Porro C."/>
            <person name="Ventosa A."/>
        </authorList>
    </citation>
    <scope>NUCLEOTIDE SEQUENCE [LARGE SCALE GENOMIC DNA]</scope>
    <source>
        <strain evidence="1 2">F13</strain>
    </source>
</reference>
<protein>
    <submittedName>
        <fullName evidence="1">Uncharacterized protein</fullName>
    </submittedName>
</protein>